<reference evidence="1 2" key="1">
    <citation type="submission" date="2016-05" db="EMBL/GenBank/DDBJ databases">
        <authorList>
            <person name="Lavstsen T."/>
            <person name="Jespersen J.S."/>
        </authorList>
    </citation>
    <scope>NUCLEOTIDE SEQUENCE [LARGE SCALE GENOMIC DNA]</scope>
    <source>
        <strain evidence="1 2">B7-9</strain>
    </source>
</reference>
<comment type="caution">
    <text evidence="1">The sequence shown here is derived from an EMBL/GenBank/DDBJ whole genome shotgun (WGS) entry which is preliminary data.</text>
</comment>
<evidence type="ECO:0000313" key="1">
    <source>
        <dbReference type="EMBL" id="PDW00882.1"/>
    </source>
</evidence>
<protein>
    <submittedName>
        <fullName evidence="1">Uncharacterized protein</fullName>
    </submittedName>
</protein>
<gene>
    <name evidence="1" type="ORF">A9Q02_08425</name>
</gene>
<dbReference type="Proteomes" id="UP000220922">
    <property type="component" value="Unassembled WGS sequence"/>
</dbReference>
<dbReference type="Pfam" id="PF19872">
    <property type="entry name" value="DUF6345"/>
    <property type="match status" value="1"/>
</dbReference>
<accession>A0A2H3KQZ5</accession>
<name>A0A2H3KQZ5_9CHLR</name>
<dbReference type="RefSeq" id="WP_097650706.1">
    <property type="nucleotide sequence ID" value="NZ_LYXE01000024.1"/>
</dbReference>
<evidence type="ECO:0000313" key="2">
    <source>
        <dbReference type="Proteomes" id="UP000220922"/>
    </source>
</evidence>
<sequence length="733" mass="79757">MHARSVRHLFLGLVLMLSLILVIGGNGALIVRSAPPGFVTSNGFTLQVPQRLPIFSLTGIPVDQDRTSELAQRFGNIYARQPVAAEIYLSNPRYTVPNTQTLSLLTQYGATGGFYAFNLEEVGRETPLGKLDPGQLQGRACQFLLNGGFMAGDGQLLIDRQIPQNVQTITNPQFCDIDENTPFGTIKTIQAATLPVNALQQDVPVIETIGAVIEVPMGIPYAIDRQSPQFLPIGGPGGHLSLLFTTTDFDVQGNWLDPDSPGLAAVAMPFFGRQPAMLDRTFPIRDPRTLRDEVEQLVRATYPGATNVTIPDPALVYFVSDAAVEQEIMEPVLDFGAIEVTVDGETIVLRNITVPLIEGGEQGLGATVQITEPANDSRFRPGTAVTFRGTIADGAAPYTYQWFIDDNEPLSDPAVREAAGEVTLLTDQLPVQGRDGLPSGSTVMLRVTDSVGIVREATVFVAPEVIPAVYLPLVVRGGTAASSIAPAANLAQVGYTFGIEANWDYPPYGPGGSDLPGVIPDVNGFRNGMTSYGYTSRFFWSNGSAWERDWRDCSIGNGLDCTSGVDRAAFVYYAGHGGAGGLGMASNKDSTWFDGSNARYQNLRWVGFASCQTLRVQGYSAGNEPIRRWFNAFQGAHMLLGFNSNMRDIAFGGRFVDNMRMPRFFGIDFPWAQQTIAQAWVNTAFQMNAGKPAYIYARSASANPINDKLPRPGQPMPPRPFPVQSYHWVWWNF</sequence>
<keyword evidence="2" id="KW-1185">Reference proteome</keyword>
<dbReference type="InterPro" id="IPR045926">
    <property type="entry name" value="DUF6345"/>
</dbReference>
<dbReference type="AlphaFoldDB" id="A0A2H3KQZ5"/>
<organism evidence="1 2">
    <name type="scientific">Candidatus Chloroploca asiatica</name>
    <dbReference type="NCBI Taxonomy" id="1506545"/>
    <lineage>
        <taxon>Bacteria</taxon>
        <taxon>Bacillati</taxon>
        <taxon>Chloroflexota</taxon>
        <taxon>Chloroflexia</taxon>
        <taxon>Chloroflexales</taxon>
        <taxon>Chloroflexineae</taxon>
        <taxon>Oscillochloridaceae</taxon>
        <taxon>Candidatus Chloroploca</taxon>
    </lineage>
</organism>
<dbReference type="EMBL" id="LYXE01000024">
    <property type="protein sequence ID" value="PDW00882.1"/>
    <property type="molecule type" value="Genomic_DNA"/>
</dbReference>
<proteinExistence type="predicted"/>
<dbReference type="OrthoDB" id="135768at2"/>